<dbReference type="Gene3D" id="1.10.287.130">
    <property type="match status" value="1"/>
</dbReference>
<keyword evidence="18" id="KW-1185">Reference proteome</keyword>
<keyword evidence="11 14" id="KW-1133">Transmembrane helix</keyword>
<dbReference type="Gene3D" id="3.30.565.10">
    <property type="entry name" value="Histidine kinase-like ATPase, C-terminal domain"/>
    <property type="match status" value="1"/>
</dbReference>
<dbReference type="CDD" id="cd18773">
    <property type="entry name" value="PDC1_HK_sensor"/>
    <property type="match status" value="1"/>
</dbReference>
<evidence type="ECO:0000313" key="17">
    <source>
        <dbReference type="EMBL" id="SDI37573.1"/>
    </source>
</evidence>
<dbReference type="Pfam" id="PF13426">
    <property type="entry name" value="PAS_9"/>
    <property type="match status" value="1"/>
</dbReference>
<gene>
    <name evidence="17" type="ORF">SAMN05216352_10735</name>
</gene>
<evidence type="ECO:0000259" key="15">
    <source>
        <dbReference type="PROSITE" id="PS50109"/>
    </source>
</evidence>
<evidence type="ECO:0000256" key="2">
    <source>
        <dbReference type="ARBA" id="ARBA00004651"/>
    </source>
</evidence>
<evidence type="ECO:0000256" key="13">
    <source>
        <dbReference type="ARBA" id="ARBA00023136"/>
    </source>
</evidence>
<evidence type="ECO:0000256" key="11">
    <source>
        <dbReference type="ARBA" id="ARBA00022989"/>
    </source>
</evidence>
<dbReference type="GO" id="GO:0005524">
    <property type="term" value="F:ATP binding"/>
    <property type="evidence" value="ECO:0007669"/>
    <property type="project" value="UniProtKB-KW"/>
</dbReference>
<dbReference type="EC" id="2.7.13.3" evidence="3"/>
<dbReference type="InterPro" id="IPR036097">
    <property type="entry name" value="HisK_dim/P_sf"/>
</dbReference>
<dbReference type="Pfam" id="PF02518">
    <property type="entry name" value="HATPase_c"/>
    <property type="match status" value="1"/>
</dbReference>
<dbReference type="SUPFAM" id="SSF47384">
    <property type="entry name" value="Homodimeric domain of signal transducing histidine kinase"/>
    <property type="match status" value="1"/>
</dbReference>
<dbReference type="Pfam" id="PF00512">
    <property type="entry name" value="HisKA"/>
    <property type="match status" value="1"/>
</dbReference>
<evidence type="ECO:0000256" key="1">
    <source>
        <dbReference type="ARBA" id="ARBA00000085"/>
    </source>
</evidence>
<dbReference type="InterPro" id="IPR033479">
    <property type="entry name" value="dCache_1"/>
</dbReference>
<dbReference type="CDD" id="cd00082">
    <property type="entry name" value="HisKA"/>
    <property type="match status" value="1"/>
</dbReference>
<name>A0A1G8K2E2_9BACI</name>
<evidence type="ECO:0000256" key="12">
    <source>
        <dbReference type="ARBA" id="ARBA00023012"/>
    </source>
</evidence>
<dbReference type="InterPro" id="IPR036890">
    <property type="entry name" value="HATPase_C_sf"/>
</dbReference>
<feature type="domain" description="Histidine kinase" evidence="15">
    <location>
        <begin position="486"/>
        <end position="699"/>
    </location>
</feature>
<dbReference type="SUPFAM" id="SSF103190">
    <property type="entry name" value="Sensory domain-like"/>
    <property type="match status" value="1"/>
</dbReference>
<dbReference type="InterPro" id="IPR003594">
    <property type="entry name" value="HATPase_dom"/>
</dbReference>
<dbReference type="PRINTS" id="PR00344">
    <property type="entry name" value="BCTRLSENSOR"/>
</dbReference>
<proteinExistence type="predicted"/>
<dbReference type="STRING" id="930129.SAMN05216352_10735"/>
<feature type="domain" description="PAS" evidence="16">
    <location>
        <begin position="348"/>
        <end position="393"/>
    </location>
</feature>
<keyword evidence="12" id="KW-0902">Two-component regulatory system</keyword>
<dbReference type="GO" id="GO:0005886">
    <property type="term" value="C:plasma membrane"/>
    <property type="evidence" value="ECO:0007669"/>
    <property type="project" value="UniProtKB-SubCell"/>
</dbReference>
<evidence type="ECO:0000256" key="7">
    <source>
        <dbReference type="ARBA" id="ARBA00022692"/>
    </source>
</evidence>
<keyword evidence="10" id="KW-0067">ATP-binding</keyword>
<evidence type="ECO:0000313" key="18">
    <source>
        <dbReference type="Proteomes" id="UP000199017"/>
    </source>
</evidence>
<dbReference type="SUPFAM" id="SSF55874">
    <property type="entry name" value="ATPase domain of HSP90 chaperone/DNA topoisomerase II/histidine kinase"/>
    <property type="match status" value="1"/>
</dbReference>
<dbReference type="InterPro" id="IPR005467">
    <property type="entry name" value="His_kinase_dom"/>
</dbReference>
<dbReference type="NCBIfam" id="TIGR00229">
    <property type="entry name" value="sensory_box"/>
    <property type="match status" value="1"/>
</dbReference>
<keyword evidence="6" id="KW-0808">Transferase</keyword>
<dbReference type="SMART" id="SM00388">
    <property type="entry name" value="HisKA"/>
    <property type="match status" value="1"/>
</dbReference>
<dbReference type="EMBL" id="FNDU01000007">
    <property type="protein sequence ID" value="SDI37573.1"/>
    <property type="molecule type" value="Genomic_DNA"/>
</dbReference>
<dbReference type="Gene3D" id="6.10.340.10">
    <property type="match status" value="1"/>
</dbReference>
<dbReference type="PANTHER" id="PTHR43065:SF10">
    <property type="entry name" value="PEROXIDE STRESS-ACTIVATED HISTIDINE KINASE MAK3"/>
    <property type="match status" value="1"/>
</dbReference>
<keyword evidence="7 14" id="KW-0812">Transmembrane</keyword>
<comment type="catalytic activity">
    <reaction evidence="1">
        <text>ATP + protein L-histidine = ADP + protein N-phospho-L-histidine.</text>
        <dbReference type="EC" id="2.7.13.3"/>
    </reaction>
</comment>
<dbReference type="GO" id="GO:0000155">
    <property type="term" value="F:phosphorelay sensor kinase activity"/>
    <property type="evidence" value="ECO:0007669"/>
    <property type="project" value="InterPro"/>
</dbReference>
<dbReference type="InterPro" id="IPR004358">
    <property type="entry name" value="Sig_transdc_His_kin-like_C"/>
</dbReference>
<dbReference type="Proteomes" id="UP000199017">
    <property type="component" value="Unassembled WGS sequence"/>
</dbReference>
<organism evidence="17 18">
    <name type="scientific">Alteribacillus bidgolensis</name>
    <dbReference type="NCBI Taxonomy" id="930129"/>
    <lineage>
        <taxon>Bacteria</taxon>
        <taxon>Bacillati</taxon>
        <taxon>Bacillota</taxon>
        <taxon>Bacilli</taxon>
        <taxon>Bacillales</taxon>
        <taxon>Bacillaceae</taxon>
        <taxon>Alteribacillus</taxon>
    </lineage>
</organism>
<keyword evidence="13 14" id="KW-0472">Membrane</keyword>
<comment type="subcellular location">
    <subcellularLocation>
        <location evidence="2">Cell membrane</location>
        <topology evidence="2">Multi-pass membrane protein</topology>
    </subcellularLocation>
</comment>
<evidence type="ECO:0000256" key="10">
    <source>
        <dbReference type="ARBA" id="ARBA00022840"/>
    </source>
</evidence>
<dbReference type="PANTHER" id="PTHR43065">
    <property type="entry name" value="SENSOR HISTIDINE KINASE"/>
    <property type="match status" value="1"/>
</dbReference>
<dbReference type="InterPro" id="IPR035965">
    <property type="entry name" value="PAS-like_dom_sf"/>
</dbReference>
<dbReference type="SUPFAM" id="SSF55785">
    <property type="entry name" value="PYP-like sensor domain (PAS domain)"/>
    <property type="match status" value="1"/>
</dbReference>
<evidence type="ECO:0000256" key="14">
    <source>
        <dbReference type="SAM" id="Phobius"/>
    </source>
</evidence>
<evidence type="ECO:0000256" key="5">
    <source>
        <dbReference type="ARBA" id="ARBA00022553"/>
    </source>
</evidence>
<dbReference type="Pfam" id="PF02743">
    <property type="entry name" value="dCache_1"/>
    <property type="match status" value="1"/>
</dbReference>
<evidence type="ECO:0000256" key="4">
    <source>
        <dbReference type="ARBA" id="ARBA00022475"/>
    </source>
</evidence>
<dbReference type="CDD" id="cd00130">
    <property type="entry name" value="PAS"/>
    <property type="match status" value="1"/>
</dbReference>
<dbReference type="PROSITE" id="PS50112">
    <property type="entry name" value="PAS"/>
    <property type="match status" value="1"/>
</dbReference>
<evidence type="ECO:0000256" key="9">
    <source>
        <dbReference type="ARBA" id="ARBA00022777"/>
    </source>
</evidence>
<keyword evidence="8" id="KW-0547">Nucleotide-binding</keyword>
<evidence type="ECO:0000256" key="6">
    <source>
        <dbReference type="ARBA" id="ARBA00022679"/>
    </source>
</evidence>
<reference evidence="17 18" key="1">
    <citation type="submission" date="2016-10" db="EMBL/GenBank/DDBJ databases">
        <authorList>
            <person name="de Groot N.N."/>
        </authorList>
    </citation>
    <scope>NUCLEOTIDE SEQUENCE [LARGE SCALE GENOMIC DNA]</scope>
    <source>
        <strain evidence="18">P4B,CCM 7963,CECT 7998,DSM 25260,IBRC-M 10614,KCTC 13821</strain>
    </source>
</reference>
<evidence type="ECO:0000256" key="3">
    <source>
        <dbReference type="ARBA" id="ARBA00012438"/>
    </source>
</evidence>
<keyword evidence="4" id="KW-1003">Cell membrane</keyword>
<dbReference type="SMART" id="SM00387">
    <property type="entry name" value="HATPase_c"/>
    <property type="match status" value="1"/>
</dbReference>
<dbReference type="InterPro" id="IPR000014">
    <property type="entry name" value="PAS"/>
</dbReference>
<protein>
    <recommendedName>
        <fullName evidence="3">histidine kinase</fullName>
        <ecNumber evidence="3">2.7.13.3</ecNumber>
    </recommendedName>
</protein>
<dbReference type="PROSITE" id="PS50109">
    <property type="entry name" value="HIS_KIN"/>
    <property type="match status" value="1"/>
</dbReference>
<keyword evidence="5" id="KW-0597">Phosphoprotein</keyword>
<feature type="transmembrane region" description="Helical" evidence="14">
    <location>
        <begin position="12"/>
        <end position="35"/>
    </location>
</feature>
<dbReference type="SMART" id="SM00091">
    <property type="entry name" value="PAS"/>
    <property type="match status" value="1"/>
</dbReference>
<dbReference type="InterPro" id="IPR003661">
    <property type="entry name" value="HisK_dim/P_dom"/>
</dbReference>
<evidence type="ECO:0000259" key="16">
    <source>
        <dbReference type="PROSITE" id="PS50112"/>
    </source>
</evidence>
<dbReference type="InterPro" id="IPR029151">
    <property type="entry name" value="Sensor-like_sf"/>
</dbReference>
<evidence type="ECO:0000256" key="8">
    <source>
        <dbReference type="ARBA" id="ARBA00022741"/>
    </source>
</evidence>
<dbReference type="CDD" id="cd18774">
    <property type="entry name" value="PDC2_HK_sensor"/>
    <property type="match status" value="1"/>
</dbReference>
<dbReference type="Gene3D" id="3.30.450.20">
    <property type="entry name" value="PAS domain"/>
    <property type="match status" value="2"/>
</dbReference>
<dbReference type="AlphaFoldDB" id="A0A1G8K2E2"/>
<sequence length="712" mass="80758">MIFLRSKLTKKFFILSLVGSIVSLTLIFTIATFVLNHSIRERIDERNELMAKTLASHTDAAFQQIVSEINNVSPNELNSEKEVEDLHEELSELVLENIFFSYVQVFNEDGKRLISVPENYFFRDEDLDKIRKRLHWSKTYYISDLITLQNGTQTIAVSVPILNSDGEFKGGVSALIDLESLSTALSQVQIGQEGINALIDRNGRVIAHTDDSYIGKYLKNHQINDFLNRSRIGNWEGIIFAQKMLLAYRPILSSDFGLIVGETEKQAIVPIVTVQKVLIEGFLVVSLMAILFTIFGTISVVKPIHNLINQAKEYKDGKRRGFNLINTNDDLQDLSVTMDSMANELINKRKRLANILESIPYAVITTNQTGKILTFNKGAEKLLKCNRKEAVGKLLFNFQLECNKQEESVSWEKLLEGREFNEVEASLIDIEEKEHEVRIYSAEFKDEIRKKAGTLLIIRDVSEMKKLENYAKQSERLASLGQLTSGIAHEVKNPLSIIQAAAEGIQYETMDKKLNKDFIKELSDDILETTERMNMLLTDFLKMAKDDSEVVKDRINLVWIFDELLSLLRKKFDEQQITVISEYRKYDSAYVLSNESKLGQVFLNIILNSLQAMESGGELSIDIEDQGISWEIEIRDTGYGIPSSKVDWIFNPFYTTKKEGTGLGLSIAYEIITQQDGEISVKSKEGEGTTIYISLPKSLEEGEDSGEIHITG</sequence>
<accession>A0A1G8K2E2</accession>
<keyword evidence="9" id="KW-0418">Kinase</keyword>